<dbReference type="PANTHER" id="PTHR38340">
    <property type="entry name" value="S-LAYER PROTEIN"/>
    <property type="match status" value="1"/>
</dbReference>
<keyword evidence="4" id="KW-0800">Toxin</keyword>
<organism evidence="8 9">
    <name type="scientific">Roseovarius ramblicola</name>
    <dbReference type="NCBI Taxonomy" id="2022336"/>
    <lineage>
        <taxon>Bacteria</taxon>
        <taxon>Pseudomonadati</taxon>
        <taxon>Pseudomonadota</taxon>
        <taxon>Alphaproteobacteria</taxon>
        <taxon>Rhodobacterales</taxon>
        <taxon>Roseobacteraceae</taxon>
        <taxon>Roseovarius</taxon>
    </lineage>
</organism>
<name>A0ABV5I5P0_9RHOB</name>
<evidence type="ECO:0000256" key="6">
    <source>
        <dbReference type="ARBA" id="ARBA00023026"/>
    </source>
</evidence>
<dbReference type="InterPro" id="IPR003995">
    <property type="entry name" value="RTX_toxin_determinant-A"/>
</dbReference>
<dbReference type="InterPro" id="IPR011049">
    <property type="entry name" value="Serralysin-like_metalloprot_C"/>
</dbReference>
<sequence>MATIEVLDQTDENSGTTVAEEMFGLNALFTVNAPDTTLLSERYQELGSTNLRYPGGSVTEWYFDISDISGGSHERTTGSFQGSTQTLTPFTDFVDLAASLDNSITLVIPTISGFTQSAGEALVAGTYGQRVVDAGHLENVSEFIRTAVDTAQARGVRIDALEIGNEFWGSGQMTAAEYGKLAVAMSQVISDTFADMGIATSEQPDIVVQTTSSAGIFSPSRDSTLHVDEATGFVYAPHQMGGLDDAFIAGLTEVTVDSQGTSRPQVREIIAAFERDSISVENANGELFDLKLPDAANAIDGVVEHYYLDGGFDAVNTEEQFGFSQLDLWDIALEARDDALPELDYYITEWNTRKNGDVEQANNRGLQQVSMATEIFYEMVTHDVKAAHFWPAIFNYSNSGTLIFNSAESLTLAGEGFALMSESLVGLTPNMDFRVAGEVAINGYGNSDRLVYFLSERSGSENRMELDLSAATTLDADYYRVSWTELWDGGAGGVDETAEPVISTTEVTGLMTAEEFDEFLVTMQAWSVLRLDIEGVDAADAGNLPPDGSAPHARLVEGSDADDRMRGGLGNDTIVGLTGDDNMNGYEGNDLISGNAGNDFVKGGWGDDTLRGGDGNDRITGDWGDDMLFGGGGNDTLHGGDGRDTFITSSDPDGEDIIADFVVGEDLLDVSPWGVASLADL</sequence>
<evidence type="ECO:0000256" key="5">
    <source>
        <dbReference type="ARBA" id="ARBA00022737"/>
    </source>
</evidence>
<dbReference type="PRINTS" id="PR01488">
    <property type="entry name" value="RTXTOXINA"/>
</dbReference>
<keyword evidence="5" id="KW-0677">Repeat</keyword>
<dbReference type="PROSITE" id="PS00330">
    <property type="entry name" value="HEMOLYSIN_CALCIUM"/>
    <property type="match status" value="2"/>
</dbReference>
<protein>
    <submittedName>
        <fullName evidence="8">Calcium-binding protein</fullName>
    </submittedName>
</protein>
<dbReference type="InterPro" id="IPR050557">
    <property type="entry name" value="RTX_toxin/Mannuronan_C5-epim"/>
</dbReference>
<evidence type="ECO:0000256" key="7">
    <source>
        <dbReference type="ARBA" id="ARBA00023136"/>
    </source>
</evidence>
<feature type="non-terminal residue" evidence="8">
    <location>
        <position position="681"/>
    </location>
</feature>
<evidence type="ECO:0000256" key="4">
    <source>
        <dbReference type="ARBA" id="ARBA00022656"/>
    </source>
</evidence>
<dbReference type="Gene3D" id="2.150.10.10">
    <property type="entry name" value="Serralysin-like metalloprotease, C-terminal"/>
    <property type="match status" value="2"/>
</dbReference>
<dbReference type="EMBL" id="JBHMEC010000034">
    <property type="protein sequence ID" value="MFB9151599.1"/>
    <property type="molecule type" value="Genomic_DNA"/>
</dbReference>
<dbReference type="SUPFAM" id="SSF51445">
    <property type="entry name" value="(Trans)glycosidases"/>
    <property type="match status" value="1"/>
</dbReference>
<keyword evidence="3" id="KW-0964">Secreted</keyword>
<keyword evidence="6" id="KW-0843">Virulence</keyword>
<accession>A0ABV5I5P0</accession>
<evidence type="ECO:0000256" key="1">
    <source>
        <dbReference type="ARBA" id="ARBA00004370"/>
    </source>
</evidence>
<dbReference type="Proteomes" id="UP001589670">
    <property type="component" value="Unassembled WGS sequence"/>
</dbReference>
<reference evidence="8 9" key="1">
    <citation type="submission" date="2024-09" db="EMBL/GenBank/DDBJ databases">
        <authorList>
            <person name="Sun Q."/>
            <person name="Mori K."/>
        </authorList>
    </citation>
    <scope>NUCLEOTIDE SEQUENCE [LARGE SCALE GENOMIC DNA]</scope>
    <source>
        <strain evidence="8 9">CECT 9424</strain>
    </source>
</reference>
<dbReference type="InterPro" id="IPR001343">
    <property type="entry name" value="Hemolysn_Ca-bd"/>
</dbReference>
<keyword evidence="7" id="KW-0472">Membrane</keyword>
<dbReference type="Gene3D" id="3.20.20.80">
    <property type="entry name" value="Glycosidases"/>
    <property type="match status" value="1"/>
</dbReference>
<dbReference type="Pfam" id="PF00353">
    <property type="entry name" value="HemolysinCabind"/>
    <property type="match status" value="2"/>
</dbReference>
<proteinExistence type="predicted"/>
<dbReference type="SUPFAM" id="SSF51120">
    <property type="entry name" value="beta-Roll"/>
    <property type="match status" value="1"/>
</dbReference>
<keyword evidence="9" id="KW-1185">Reference proteome</keyword>
<evidence type="ECO:0000313" key="9">
    <source>
        <dbReference type="Proteomes" id="UP001589670"/>
    </source>
</evidence>
<evidence type="ECO:0000256" key="2">
    <source>
        <dbReference type="ARBA" id="ARBA00004613"/>
    </source>
</evidence>
<dbReference type="RefSeq" id="WP_377071228.1">
    <property type="nucleotide sequence ID" value="NZ_JBHMEC010000034.1"/>
</dbReference>
<comment type="subcellular location">
    <subcellularLocation>
        <location evidence="1">Membrane</location>
    </subcellularLocation>
    <subcellularLocation>
        <location evidence="2">Secreted</location>
    </subcellularLocation>
</comment>
<dbReference type="PANTHER" id="PTHR38340:SF1">
    <property type="entry name" value="S-LAYER PROTEIN"/>
    <property type="match status" value="1"/>
</dbReference>
<dbReference type="InterPro" id="IPR017853">
    <property type="entry name" value="GH"/>
</dbReference>
<comment type="caution">
    <text evidence="8">The sequence shown here is derived from an EMBL/GenBank/DDBJ whole genome shotgun (WGS) entry which is preliminary data.</text>
</comment>
<gene>
    <name evidence="8" type="ORF">ACFFU4_17735</name>
</gene>
<evidence type="ECO:0000313" key="8">
    <source>
        <dbReference type="EMBL" id="MFB9151599.1"/>
    </source>
</evidence>
<dbReference type="InterPro" id="IPR018511">
    <property type="entry name" value="Hemolysin-typ_Ca-bd_CS"/>
</dbReference>
<evidence type="ECO:0000256" key="3">
    <source>
        <dbReference type="ARBA" id="ARBA00022525"/>
    </source>
</evidence>
<dbReference type="PRINTS" id="PR00313">
    <property type="entry name" value="CABNDNGRPT"/>
</dbReference>